<reference evidence="1 2" key="1">
    <citation type="journal article" date="2016" name="Nat. Commun.">
        <title>Thousands of microbial genomes shed light on interconnected biogeochemical processes in an aquifer system.</title>
        <authorList>
            <person name="Anantharaman K."/>
            <person name="Brown C.T."/>
            <person name="Hug L.A."/>
            <person name="Sharon I."/>
            <person name="Castelle C.J."/>
            <person name="Probst A.J."/>
            <person name="Thomas B.C."/>
            <person name="Singh A."/>
            <person name="Wilkins M.J."/>
            <person name="Karaoz U."/>
            <person name="Brodie E.L."/>
            <person name="Williams K.H."/>
            <person name="Hubbard S.S."/>
            <person name="Banfield J.F."/>
        </authorList>
    </citation>
    <scope>NUCLEOTIDE SEQUENCE [LARGE SCALE GENOMIC DNA]</scope>
</reference>
<comment type="caution">
    <text evidence="1">The sequence shown here is derived from an EMBL/GenBank/DDBJ whole genome shotgun (WGS) entry which is preliminary data.</text>
</comment>
<name>A0A1G2KW93_9BACT</name>
<dbReference type="EMBL" id="MHQN01000032">
    <property type="protein sequence ID" value="OHA02679.1"/>
    <property type="molecule type" value="Genomic_DNA"/>
</dbReference>
<organism evidence="1 2">
    <name type="scientific">Candidatus Sungbacteria bacterium RIFCSPHIGHO2_02_FULL_53_17</name>
    <dbReference type="NCBI Taxonomy" id="1802275"/>
    <lineage>
        <taxon>Bacteria</taxon>
        <taxon>Candidatus Sungiibacteriota</taxon>
    </lineage>
</organism>
<proteinExistence type="predicted"/>
<evidence type="ECO:0000313" key="1">
    <source>
        <dbReference type="EMBL" id="OHA02679.1"/>
    </source>
</evidence>
<gene>
    <name evidence="1" type="ORF">A3C92_02555</name>
</gene>
<evidence type="ECO:0000313" key="2">
    <source>
        <dbReference type="Proteomes" id="UP000177177"/>
    </source>
</evidence>
<dbReference type="AlphaFoldDB" id="A0A1G2KW93"/>
<protein>
    <submittedName>
        <fullName evidence="1">Uncharacterized protein</fullName>
    </submittedName>
</protein>
<sequence length="107" mass="11884">MIRDRAVQHAGEYRGVALHAPIFQIMHQRSDTRSVIRERREKGIDAGFLAAWCACPAGRHAVCRGYKFFAHKTGRGDEEQECAAGITKNSALAPASCTERGEQEIKE</sequence>
<accession>A0A1G2KW93</accession>
<dbReference type="Proteomes" id="UP000177177">
    <property type="component" value="Unassembled WGS sequence"/>
</dbReference>